<dbReference type="Proteomes" id="UP001485301">
    <property type="component" value="Chromosome"/>
</dbReference>
<keyword evidence="2" id="KW-1185">Reference proteome</keyword>
<dbReference type="EMBL" id="CP151087">
    <property type="protein sequence ID" value="WZN56955.1"/>
    <property type="molecule type" value="Genomic_DNA"/>
</dbReference>
<evidence type="ECO:0000313" key="2">
    <source>
        <dbReference type="Proteomes" id="UP001485301"/>
    </source>
</evidence>
<gene>
    <name evidence="1" type="ORF">AACH28_05310</name>
</gene>
<accession>A0ACD5CBM3</accession>
<protein>
    <submittedName>
        <fullName evidence="1">RagB/SusD family nutrient uptake outer membrane protein</fullName>
    </submittedName>
</protein>
<name>A0ACD5CBM3_9SPHI</name>
<proteinExistence type="predicted"/>
<evidence type="ECO:0000313" key="1">
    <source>
        <dbReference type="EMBL" id="WZN56955.1"/>
    </source>
</evidence>
<sequence length="449" mass="51495">MKRYPIFFITALLFALVGCDKFLDKKADLKMAIPESIEDGEALMDNYSMLNQGYPYIGELCSDNFQMSYADWSAITIDEDRDLFVWNIQAAPPATQWSASYRVVYNANQVLAMIDKLPSNDRSEQLKGKALFFRAYAHLALGELFVDLPRADKSNAAKIAIPYRKTPNIEEHSPRVTIGEFYEQLLADLRSATELLKDNNDKTSRPSYTASLALLARVYLYLQDYEQAAYYADKCLQRNASLLDFNVLNQSSNTPISRFNTEVLFQAISSGSATYTRTRWKVSAELMEVYQANDLRRTVFFINNNDGTYSFKGNYDGVLNQAPFSGLAVDEMYLIRAESNARLGKIALARKDINDLLRSRWKSGTYTDRTDTDPVTLLDFILQERRKELIMRQRRWPDLKRLNLKAETAVTLKRSWPEKLAELQPNAPQYTFLIPFAVLNNSMLTQTER</sequence>
<reference evidence="1" key="1">
    <citation type="submission" date="2024-04" db="EMBL/GenBank/DDBJ databases">
        <title>Complete genome sequence of Sphingobacterium thalpophiium BAA-1094.</title>
        <authorList>
            <person name="Adaikpoh B.I."/>
        </authorList>
    </citation>
    <scope>NUCLEOTIDE SEQUENCE</scope>
    <source>
        <strain evidence="1">BAA-1094</strain>
    </source>
</reference>
<organism evidence="1 2">
    <name type="scientific">Sphingobacterium thalpophilum</name>
    <dbReference type="NCBI Taxonomy" id="259"/>
    <lineage>
        <taxon>Bacteria</taxon>
        <taxon>Pseudomonadati</taxon>
        <taxon>Bacteroidota</taxon>
        <taxon>Sphingobacteriia</taxon>
        <taxon>Sphingobacteriales</taxon>
        <taxon>Sphingobacteriaceae</taxon>
        <taxon>Sphingobacterium</taxon>
    </lineage>
</organism>